<keyword evidence="3 5" id="KW-1133">Transmembrane helix</keyword>
<dbReference type="GO" id="GO:0016020">
    <property type="term" value="C:membrane"/>
    <property type="evidence" value="ECO:0007669"/>
    <property type="project" value="UniProtKB-SubCell"/>
</dbReference>
<evidence type="ECO:0000256" key="4">
    <source>
        <dbReference type="ARBA" id="ARBA00023136"/>
    </source>
</evidence>
<organism evidence="6 7">
    <name type="scientific">Sistotremastrum niveocremeum HHB9708</name>
    <dbReference type="NCBI Taxonomy" id="1314777"/>
    <lineage>
        <taxon>Eukaryota</taxon>
        <taxon>Fungi</taxon>
        <taxon>Dikarya</taxon>
        <taxon>Basidiomycota</taxon>
        <taxon>Agaricomycotina</taxon>
        <taxon>Agaricomycetes</taxon>
        <taxon>Sistotremastrales</taxon>
        <taxon>Sistotremastraceae</taxon>
        <taxon>Sertulicium</taxon>
        <taxon>Sertulicium niveocremeum</taxon>
    </lineage>
</organism>
<dbReference type="Pfam" id="PF13520">
    <property type="entry name" value="AA_permease_2"/>
    <property type="match status" value="1"/>
</dbReference>
<evidence type="ECO:0000256" key="2">
    <source>
        <dbReference type="ARBA" id="ARBA00022692"/>
    </source>
</evidence>
<keyword evidence="4 5" id="KW-0472">Membrane</keyword>
<evidence type="ECO:0000256" key="5">
    <source>
        <dbReference type="SAM" id="Phobius"/>
    </source>
</evidence>
<accession>A0A164XYI3</accession>
<dbReference type="OrthoDB" id="5982228at2759"/>
<dbReference type="Proteomes" id="UP000076722">
    <property type="component" value="Unassembled WGS sequence"/>
</dbReference>
<evidence type="ECO:0000313" key="6">
    <source>
        <dbReference type="EMBL" id="KZS96411.1"/>
    </source>
</evidence>
<proteinExistence type="predicted"/>
<evidence type="ECO:0000313" key="7">
    <source>
        <dbReference type="Proteomes" id="UP000076722"/>
    </source>
</evidence>
<protein>
    <submittedName>
        <fullName evidence="6">Uncharacterized protein</fullName>
    </submittedName>
</protein>
<name>A0A164XYI3_9AGAM</name>
<dbReference type="InterPro" id="IPR050598">
    <property type="entry name" value="AminoAcid_Transporter"/>
</dbReference>
<dbReference type="EMBL" id="KV419399">
    <property type="protein sequence ID" value="KZS96411.1"/>
    <property type="molecule type" value="Genomic_DNA"/>
</dbReference>
<dbReference type="AlphaFoldDB" id="A0A164XYI3"/>
<keyword evidence="7" id="KW-1185">Reference proteome</keyword>
<dbReference type="STRING" id="1314777.A0A164XYI3"/>
<dbReference type="PANTHER" id="PTHR11785:SF382">
    <property type="entry name" value="LOW-AFFINITY METHIONINE PERMEASE"/>
    <property type="match status" value="1"/>
</dbReference>
<gene>
    <name evidence="6" type="ORF">SISNIDRAFT_314329</name>
</gene>
<comment type="subcellular location">
    <subcellularLocation>
        <location evidence="1">Membrane</location>
        <topology evidence="1">Multi-pass membrane protein</topology>
    </subcellularLocation>
</comment>
<feature type="transmembrane region" description="Helical" evidence="5">
    <location>
        <begin position="6"/>
        <end position="27"/>
    </location>
</feature>
<evidence type="ECO:0000256" key="1">
    <source>
        <dbReference type="ARBA" id="ARBA00004141"/>
    </source>
</evidence>
<reference evidence="6 7" key="1">
    <citation type="journal article" date="2016" name="Mol. Biol. Evol.">
        <title>Comparative Genomics of Early-Diverging Mushroom-Forming Fungi Provides Insights into the Origins of Lignocellulose Decay Capabilities.</title>
        <authorList>
            <person name="Nagy L.G."/>
            <person name="Riley R."/>
            <person name="Tritt A."/>
            <person name="Adam C."/>
            <person name="Daum C."/>
            <person name="Floudas D."/>
            <person name="Sun H."/>
            <person name="Yadav J.S."/>
            <person name="Pangilinan J."/>
            <person name="Larsson K.H."/>
            <person name="Matsuura K."/>
            <person name="Barry K."/>
            <person name="Labutti K."/>
            <person name="Kuo R."/>
            <person name="Ohm R.A."/>
            <person name="Bhattacharya S.S."/>
            <person name="Shirouzu T."/>
            <person name="Yoshinaga Y."/>
            <person name="Martin F.M."/>
            <person name="Grigoriev I.V."/>
            <person name="Hibbett D.S."/>
        </authorList>
    </citation>
    <scope>NUCLEOTIDE SEQUENCE [LARGE SCALE GENOMIC DNA]</scope>
    <source>
        <strain evidence="6 7">HHB9708</strain>
    </source>
</reference>
<dbReference type="GO" id="GO:0015179">
    <property type="term" value="F:L-amino acid transmembrane transporter activity"/>
    <property type="evidence" value="ECO:0007669"/>
    <property type="project" value="TreeGrafter"/>
</dbReference>
<dbReference type="PANTHER" id="PTHR11785">
    <property type="entry name" value="AMINO ACID TRANSPORTER"/>
    <property type="match status" value="1"/>
</dbReference>
<keyword evidence="2 5" id="KW-0812">Transmembrane</keyword>
<evidence type="ECO:0000256" key="3">
    <source>
        <dbReference type="ARBA" id="ARBA00022989"/>
    </source>
</evidence>
<dbReference type="InterPro" id="IPR002293">
    <property type="entry name" value="AA/rel_permease1"/>
</dbReference>
<sequence length="88" mass="9559">MNALSFFKLVLVSFIVITGFVVMGGGTRVKDPMANFRDLFAGSSPNSNDYATAMFKVLNAYAGWGNVNNVLNEYAILYARSRSQGPLA</sequence>